<evidence type="ECO:0008006" key="4">
    <source>
        <dbReference type="Google" id="ProtNLM"/>
    </source>
</evidence>
<protein>
    <recommendedName>
        <fullName evidence="4">Phosphatidic acid phosphatase type 2/haloperoxidase domain-containing protein</fullName>
    </recommendedName>
</protein>
<organism evidence="2 3">
    <name type="scientific">Bacillus mycoides</name>
    <dbReference type="NCBI Taxonomy" id="1405"/>
    <lineage>
        <taxon>Bacteria</taxon>
        <taxon>Bacillati</taxon>
        <taxon>Bacillota</taxon>
        <taxon>Bacilli</taxon>
        <taxon>Bacillales</taxon>
        <taxon>Bacillaceae</taxon>
        <taxon>Bacillus</taxon>
        <taxon>Bacillus cereus group</taxon>
    </lineage>
</organism>
<proteinExistence type="predicted"/>
<reference evidence="2 3" key="1">
    <citation type="submission" date="2018-08" db="EMBL/GenBank/DDBJ databases">
        <title>Freshwater and sediment microbial communities from various areas in North America, analyzing microbe dynamics in response to fracking.</title>
        <authorList>
            <person name="Lamendella R."/>
        </authorList>
    </citation>
    <scope>NUCLEOTIDE SEQUENCE [LARGE SCALE GENOMIC DNA]</scope>
    <source>
        <strain evidence="2 3">DB-1</strain>
    </source>
</reference>
<dbReference type="EMBL" id="QTTY01000009">
    <property type="protein sequence ID" value="REF34412.1"/>
    <property type="molecule type" value="Genomic_DNA"/>
</dbReference>
<accession>A0A3D9UY16</accession>
<gene>
    <name evidence="2" type="ORF">DET55_10956</name>
</gene>
<dbReference type="SUPFAM" id="SSF48317">
    <property type="entry name" value="Acid phosphatase/Vanadium-dependent haloperoxidase"/>
    <property type="match status" value="1"/>
</dbReference>
<keyword evidence="1" id="KW-1133">Transmembrane helix</keyword>
<dbReference type="Proteomes" id="UP000256530">
    <property type="component" value="Unassembled WGS sequence"/>
</dbReference>
<feature type="transmembrane region" description="Helical" evidence="1">
    <location>
        <begin position="44"/>
        <end position="68"/>
    </location>
</feature>
<keyword evidence="1" id="KW-0472">Membrane</keyword>
<dbReference type="InterPro" id="IPR036938">
    <property type="entry name" value="PAP2/HPO_sf"/>
</dbReference>
<evidence type="ECO:0000313" key="2">
    <source>
        <dbReference type="EMBL" id="REF34412.1"/>
    </source>
</evidence>
<evidence type="ECO:0000313" key="3">
    <source>
        <dbReference type="Proteomes" id="UP000256530"/>
    </source>
</evidence>
<name>A0A3D9UY16_BACMY</name>
<comment type="caution">
    <text evidence="2">The sequence shown here is derived from an EMBL/GenBank/DDBJ whole genome shotgun (WGS) entry which is preliminary data.</text>
</comment>
<dbReference type="AlphaFoldDB" id="A0A3D9UY16"/>
<keyword evidence="1" id="KW-0812">Transmembrane</keyword>
<sequence length="126" mass="14060">MGNRKVILISSFAILLCIFAFTDLQISNSLYEPTNKILVPMSRIVVGAHFASDVTVGVAISVTVFMCLKKFIWIDTKYLPLGLRRIVACKIRPSTSRLLAKRTRPSFGNFIVLPTIPIFPFVCLVV</sequence>
<evidence type="ECO:0000256" key="1">
    <source>
        <dbReference type="SAM" id="Phobius"/>
    </source>
</evidence>